<dbReference type="Gene3D" id="1.10.260.40">
    <property type="entry name" value="lambda repressor-like DNA-binding domains"/>
    <property type="match status" value="1"/>
</dbReference>
<dbReference type="PANTHER" id="PTHR10245:SF15">
    <property type="entry name" value="ENDOTHELIAL DIFFERENTIATION-RELATED FACTOR 1"/>
    <property type="match status" value="1"/>
</dbReference>
<dbReference type="GO" id="GO:0003677">
    <property type="term" value="F:DNA binding"/>
    <property type="evidence" value="ECO:0007669"/>
    <property type="project" value="UniProtKB-KW"/>
</dbReference>
<dbReference type="InterPro" id="IPR010982">
    <property type="entry name" value="Lambda_DNA-bd_dom_sf"/>
</dbReference>
<comment type="similarity">
    <text evidence="1">Belongs to the MBF1 family.</text>
</comment>
<organism evidence="7 8">
    <name type="scientific">Boletus reticuloceps</name>
    <dbReference type="NCBI Taxonomy" id="495285"/>
    <lineage>
        <taxon>Eukaryota</taxon>
        <taxon>Fungi</taxon>
        <taxon>Dikarya</taxon>
        <taxon>Basidiomycota</taxon>
        <taxon>Agaricomycotina</taxon>
        <taxon>Agaricomycetes</taxon>
        <taxon>Agaricomycetidae</taxon>
        <taxon>Boletales</taxon>
        <taxon>Boletineae</taxon>
        <taxon>Boletaceae</taxon>
        <taxon>Boletoideae</taxon>
        <taxon>Boletus</taxon>
    </lineage>
</organism>
<protein>
    <recommendedName>
        <fullName evidence="6">HTH cro/C1-type domain-containing protein</fullName>
    </recommendedName>
</protein>
<accession>A0A8I2YU28</accession>
<evidence type="ECO:0000313" key="8">
    <source>
        <dbReference type="Proteomes" id="UP000683000"/>
    </source>
</evidence>
<dbReference type="InterPro" id="IPR001387">
    <property type="entry name" value="Cro/C1-type_HTH"/>
</dbReference>
<dbReference type="Proteomes" id="UP000683000">
    <property type="component" value="Unassembled WGS sequence"/>
</dbReference>
<evidence type="ECO:0000259" key="6">
    <source>
        <dbReference type="PROSITE" id="PS50943"/>
    </source>
</evidence>
<dbReference type="CDD" id="cd00093">
    <property type="entry name" value="HTH_XRE"/>
    <property type="match status" value="1"/>
</dbReference>
<comment type="caution">
    <text evidence="7">The sequence shown here is derived from an EMBL/GenBank/DDBJ whole genome shotgun (WGS) entry which is preliminary data.</text>
</comment>
<evidence type="ECO:0000256" key="2">
    <source>
        <dbReference type="ARBA" id="ARBA00023015"/>
    </source>
</evidence>
<dbReference type="InterPro" id="IPR013729">
    <property type="entry name" value="MBF1_N"/>
</dbReference>
<evidence type="ECO:0000256" key="5">
    <source>
        <dbReference type="ARBA" id="ARBA00035107"/>
    </source>
</evidence>
<comment type="function">
    <text evidence="5">Transcriptional coactivator that stimulates GCN4-dependent transcriptional activity by bridging the DNA-binding region of GCN4 and TBP (SPT15), thereby recruiting TBP to GCN4-bound promoters. Involved in induction of the ribosome quality control (RQC) pathway; a pathway that degrades nascent peptide chains during problematic translation. Required to prevent stalled ribosomes from frameshifting.</text>
</comment>
<evidence type="ECO:0000256" key="3">
    <source>
        <dbReference type="ARBA" id="ARBA00023125"/>
    </source>
</evidence>
<proteinExistence type="inferred from homology"/>
<keyword evidence="3" id="KW-0238">DNA-binding</keyword>
<dbReference type="GO" id="GO:0005634">
    <property type="term" value="C:nucleus"/>
    <property type="evidence" value="ECO:0007669"/>
    <property type="project" value="TreeGrafter"/>
</dbReference>
<gene>
    <name evidence="7" type="ORF">JVT61DRAFT_11682</name>
</gene>
<name>A0A8I2YU28_9AGAM</name>
<dbReference type="EMBL" id="JAGFBS010000005">
    <property type="protein sequence ID" value="KAG6379234.1"/>
    <property type="molecule type" value="Genomic_DNA"/>
</dbReference>
<dbReference type="SMART" id="SM00530">
    <property type="entry name" value="HTH_XRE"/>
    <property type="match status" value="1"/>
</dbReference>
<evidence type="ECO:0000256" key="1">
    <source>
        <dbReference type="ARBA" id="ARBA00009802"/>
    </source>
</evidence>
<dbReference type="Pfam" id="PF08523">
    <property type="entry name" value="MBF1"/>
    <property type="match status" value="1"/>
</dbReference>
<dbReference type="PANTHER" id="PTHR10245">
    <property type="entry name" value="ENDOTHELIAL DIFFERENTIATION-RELATED FACTOR 1 MULTIPROTEIN BRIDGING FACTOR 1"/>
    <property type="match status" value="1"/>
</dbReference>
<dbReference type="Pfam" id="PF01381">
    <property type="entry name" value="HTH_3"/>
    <property type="match status" value="1"/>
</dbReference>
<dbReference type="PROSITE" id="PS50943">
    <property type="entry name" value="HTH_CROC1"/>
    <property type="match status" value="1"/>
</dbReference>
<dbReference type="SUPFAM" id="SSF47413">
    <property type="entry name" value="lambda repressor-like DNA-binding domains"/>
    <property type="match status" value="1"/>
</dbReference>
<keyword evidence="2" id="KW-0805">Transcription regulation</keyword>
<evidence type="ECO:0000256" key="4">
    <source>
        <dbReference type="ARBA" id="ARBA00023163"/>
    </source>
</evidence>
<evidence type="ECO:0000313" key="7">
    <source>
        <dbReference type="EMBL" id="KAG6379234.1"/>
    </source>
</evidence>
<feature type="domain" description="HTH cro/C1-type" evidence="6">
    <location>
        <begin position="103"/>
        <end position="157"/>
    </location>
</feature>
<keyword evidence="4" id="KW-0804">Transcription</keyword>
<keyword evidence="8" id="KW-1185">Reference proteome</keyword>
<dbReference type="OrthoDB" id="10253401at2759"/>
<dbReference type="FunFam" id="1.10.260.40:FF:000018">
    <property type="entry name" value="Multiprotein bridging factor 1"/>
    <property type="match status" value="1"/>
</dbReference>
<reference evidence="7" key="1">
    <citation type="submission" date="2021-03" db="EMBL/GenBank/DDBJ databases">
        <title>Evolutionary innovations through gain and loss of genes in the ectomycorrhizal Boletales.</title>
        <authorList>
            <person name="Wu G."/>
            <person name="Miyauchi S."/>
            <person name="Morin E."/>
            <person name="Yang Z.-L."/>
            <person name="Xu J."/>
            <person name="Martin F.M."/>
        </authorList>
    </citation>
    <scope>NUCLEOTIDE SEQUENCE</scope>
    <source>
        <strain evidence="7">BR01</strain>
    </source>
</reference>
<sequence>MSGNLEWDSKTVIGHKAKAPKVARNATELNGKLSFLLFVSSLLIILPSAAARRSGAVVAIDKKVTAGGNKAHAGPDHQKIAKLDRENEVAPPPKVNPSVGKAIQSARMEKQLTQKDLAQKINEKPSVIQDYESGKAIPSLQILSKMERVLAVKLRGSDIGKKLEGPKKS</sequence>
<dbReference type="AlphaFoldDB" id="A0A8I2YU28"/>